<reference evidence="15" key="1">
    <citation type="journal article" date="2019" name="Int. J. Syst. Evol. Microbiol.">
        <title>The Global Catalogue of Microorganisms (GCM) 10K type strain sequencing project: providing services to taxonomists for standard genome sequencing and annotation.</title>
        <authorList>
            <consortium name="The Broad Institute Genomics Platform"/>
            <consortium name="The Broad Institute Genome Sequencing Center for Infectious Disease"/>
            <person name="Wu L."/>
            <person name="Ma J."/>
        </authorList>
    </citation>
    <scope>NUCLEOTIDE SEQUENCE [LARGE SCALE GENOMIC DNA]</scope>
    <source>
        <strain evidence="15">JCM 30846</strain>
    </source>
</reference>
<evidence type="ECO:0000313" key="14">
    <source>
        <dbReference type="EMBL" id="GAA3711520.1"/>
    </source>
</evidence>
<keyword evidence="4" id="KW-0004">4Fe-4S</keyword>
<dbReference type="Proteomes" id="UP001499884">
    <property type="component" value="Unassembled WGS sequence"/>
</dbReference>
<dbReference type="InterPro" id="IPR034768">
    <property type="entry name" value="4FE4S_WBL"/>
</dbReference>
<evidence type="ECO:0000256" key="2">
    <source>
        <dbReference type="ARBA" id="ARBA00004496"/>
    </source>
</evidence>
<comment type="similarity">
    <text evidence="3">Belongs to the WhiB family.</text>
</comment>
<accession>A0ABP7DXI7</accession>
<organism evidence="14 15">
    <name type="scientific">Streptomyces tremellae</name>
    <dbReference type="NCBI Taxonomy" id="1124239"/>
    <lineage>
        <taxon>Bacteria</taxon>
        <taxon>Bacillati</taxon>
        <taxon>Actinomycetota</taxon>
        <taxon>Actinomycetes</taxon>
        <taxon>Kitasatosporales</taxon>
        <taxon>Streptomycetaceae</taxon>
        <taxon>Streptomyces</taxon>
    </lineage>
</organism>
<dbReference type="Pfam" id="PF02467">
    <property type="entry name" value="Whib"/>
    <property type="match status" value="1"/>
</dbReference>
<evidence type="ECO:0000313" key="15">
    <source>
        <dbReference type="Proteomes" id="UP001499884"/>
    </source>
</evidence>
<comment type="subcellular location">
    <subcellularLocation>
        <location evidence="2">Cytoplasm</location>
    </subcellularLocation>
</comment>
<keyword evidence="8" id="KW-0805">Transcription regulation</keyword>
<protein>
    <recommendedName>
        <fullName evidence="13">4Fe-4S Wbl-type domain-containing protein</fullName>
    </recommendedName>
</protein>
<evidence type="ECO:0000259" key="13">
    <source>
        <dbReference type="PROSITE" id="PS51674"/>
    </source>
</evidence>
<evidence type="ECO:0000256" key="5">
    <source>
        <dbReference type="ARBA" id="ARBA00022723"/>
    </source>
</evidence>
<evidence type="ECO:0000256" key="12">
    <source>
        <dbReference type="SAM" id="MobiDB-lite"/>
    </source>
</evidence>
<evidence type="ECO:0000256" key="4">
    <source>
        <dbReference type="ARBA" id="ARBA00022485"/>
    </source>
</evidence>
<dbReference type="InterPro" id="IPR003482">
    <property type="entry name" value="Whib"/>
</dbReference>
<proteinExistence type="inferred from homology"/>
<dbReference type="EMBL" id="BAABEP010000002">
    <property type="protein sequence ID" value="GAA3711520.1"/>
    <property type="molecule type" value="Genomic_DNA"/>
</dbReference>
<keyword evidence="11" id="KW-0804">Transcription</keyword>
<keyword evidence="5" id="KW-0479">Metal-binding</keyword>
<dbReference type="RefSeq" id="WP_345640820.1">
    <property type="nucleotide sequence ID" value="NZ_BAABEP010000002.1"/>
</dbReference>
<sequence>MSSPTLAYQEAATPCADADPEIFHDDAKASVARRLCAGCPLAAHCRTQARDNREWGTWGGETSAERAAAGHPPAGWRGRGHKTHLKPCGTPAAYRRHLRAGQDPCRPCKTAEYCRRAEGKAARDRAGRTT</sequence>
<dbReference type="PANTHER" id="PTHR38839:SF2">
    <property type="entry name" value="TRANSCRIPTIONAL REGULATOR WHIB7-RELATED"/>
    <property type="match status" value="1"/>
</dbReference>
<evidence type="ECO:0000256" key="7">
    <source>
        <dbReference type="ARBA" id="ARBA00023014"/>
    </source>
</evidence>
<evidence type="ECO:0000256" key="3">
    <source>
        <dbReference type="ARBA" id="ARBA00006597"/>
    </source>
</evidence>
<dbReference type="PANTHER" id="PTHR38839">
    <property type="entry name" value="TRANSCRIPTIONAL REGULATOR WHID-RELATED"/>
    <property type="match status" value="1"/>
</dbReference>
<evidence type="ECO:0000256" key="6">
    <source>
        <dbReference type="ARBA" id="ARBA00023004"/>
    </source>
</evidence>
<keyword evidence="7" id="KW-0411">Iron-sulfur</keyword>
<evidence type="ECO:0000256" key="8">
    <source>
        <dbReference type="ARBA" id="ARBA00023015"/>
    </source>
</evidence>
<feature type="domain" description="4Fe-4S Wbl-type" evidence="13">
    <location>
        <begin position="14"/>
        <end position="68"/>
    </location>
</feature>
<comment type="cofactor">
    <cofactor evidence="1">
        <name>[4Fe-4S] cluster</name>
        <dbReference type="ChEBI" id="CHEBI:49883"/>
    </cofactor>
</comment>
<keyword evidence="9" id="KW-0238">DNA-binding</keyword>
<comment type="caution">
    <text evidence="14">The sequence shown here is derived from an EMBL/GenBank/DDBJ whole genome shotgun (WGS) entry which is preliminary data.</text>
</comment>
<evidence type="ECO:0000256" key="10">
    <source>
        <dbReference type="ARBA" id="ARBA00023157"/>
    </source>
</evidence>
<evidence type="ECO:0000256" key="9">
    <source>
        <dbReference type="ARBA" id="ARBA00023125"/>
    </source>
</evidence>
<dbReference type="PROSITE" id="PS51674">
    <property type="entry name" value="4FE4S_WBL"/>
    <property type="match status" value="1"/>
</dbReference>
<keyword evidence="10" id="KW-1015">Disulfide bond</keyword>
<gene>
    <name evidence="14" type="ORF">GCM10023082_06650</name>
</gene>
<name>A0ABP7DXI7_9ACTN</name>
<keyword evidence="15" id="KW-1185">Reference proteome</keyword>
<evidence type="ECO:0000256" key="11">
    <source>
        <dbReference type="ARBA" id="ARBA00023163"/>
    </source>
</evidence>
<feature type="region of interest" description="Disordered" evidence="12">
    <location>
        <begin position="54"/>
        <end position="83"/>
    </location>
</feature>
<evidence type="ECO:0000256" key="1">
    <source>
        <dbReference type="ARBA" id="ARBA00001966"/>
    </source>
</evidence>
<keyword evidence="6" id="KW-0408">Iron</keyword>